<evidence type="ECO:0000313" key="1">
    <source>
        <dbReference type="EMBL" id="OQO71646.1"/>
    </source>
</evidence>
<evidence type="ECO:0008006" key="3">
    <source>
        <dbReference type="Google" id="ProtNLM"/>
    </source>
</evidence>
<dbReference type="RefSeq" id="WP_081181985.1">
    <property type="nucleotide sequence ID" value="NZ_MJEA01000001.1"/>
</dbReference>
<dbReference type="InterPro" id="IPR010365">
    <property type="entry name" value="DUF961"/>
</dbReference>
<accession>A0A1V8YH60</accession>
<gene>
    <name evidence="1" type="ORF">BH747_02110</name>
</gene>
<comment type="caution">
    <text evidence="1">The sequence shown here is derived from an EMBL/GenBank/DDBJ whole genome shotgun (WGS) entry which is preliminary data.</text>
</comment>
<dbReference type="Pfam" id="PF06125">
    <property type="entry name" value="DUF961"/>
    <property type="match status" value="1"/>
</dbReference>
<dbReference type="AlphaFoldDB" id="A0A1V8YH60"/>
<organism evidence="1 2">
    <name type="scientific">Enterococcus villorum</name>
    <dbReference type="NCBI Taxonomy" id="112904"/>
    <lineage>
        <taxon>Bacteria</taxon>
        <taxon>Bacillati</taxon>
        <taxon>Bacillota</taxon>
        <taxon>Bacilli</taxon>
        <taxon>Lactobacillales</taxon>
        <taxon>Enterococcaceae</taxon>
        <taxon>Enterococcus</taxon>
    </lineage>
</organism>
<proteinExistence type="predicted"/>
<dbReference type="STRING" id="112904.BH747_02110"/>
<dbReference type="Gene3D" id="2.40.50.390">
    <property type="entry name" value="Conjugative transposon protein, DUF961"/>
    <property type="match status" value="1"/>
</dbReference>
<reference evidence="1 2" key="1">
    <citation type="journal article" date="2017" name="BMC Microbiol.">
        <title>Comparative genomics of Enterococcus spp. isolated from bovine feces.</title>
        <authorList>
            <person name="Beukers A.G."/>
            <person name="Zaheer R."/>
            <person name="Goji N."/>
            <person name="Amoako K.K."/>
            <person name="Chaves A.V."/>
            <person name="Ward M.P."/>
            <person name="McAllister T.A."/>
        </authorList>
    </citation>
    <scope>NUCLEOTIDE SEQUENCE [LARGE SCALE GENOMIC DNA]</scope>
    <source>
        <strain evidence="1 2">F1129D 143</strain>
    </source>
</reference>
<dbReference type="EMBL" id="MJEA01000001">
    <property type="protein sequence ID" value="OQO71646.1"/>
    <property type="molecule type" value="Genomic_DNA"/>
</dbReference>
<dbReference type="OrthoDB" id="2193560at2"/>
<name>A0A1V8YH60_9ENTE</name>
<sequence length="105" mass="11746">MEFAIAEPKETFGKLEYVGRKDEYAEYVNGARKVVGHYHALLSVKQQETIEVILPTRGNSSVLKLNYGDEVVLKEVRCEPFSQAAGDSGAVSGWMIKVREIEKVN</sequence>
<dbReference type="Proteomes" id="UP000192477">
    <property type="component" value="Unassembled WGS sequence"/>
</dbReference>
<evidence type="ECO:0000313" key="2">
    <source>
        <dbReference type="Proteomes" id="UP000192477"/>
    </source>
</evidence>
<protein>
    <recommendedName>
        <fullName evidence="3">DUF961 domain-containing protein</fullName>
    </recommendedName>
</protein>
<dbReference type="InterPro" id="IPR038620">
    <property type="entry name" value="YdcP-like_sf"/>
</dbReference>